<dbReference type="EMBL" id="LZEY01000034">
    <property type="protein sequence ID" value="OBU06375.1"/>
    <property type="molecule type" value="Genomic_DNA"/>
</dbReference>
<dbReference type="RefSeq" id="WP_067404111.1">
    <property type="nucleotide sequence ID" value="NZ_LZEY01000034.1"/>
</dbReference>
<sequence>MKELASNEMNAVSGGCCGLIAVGTVAAVVIGTRVIKPALEGGALGNAISSVTGKISGIFNGIGGKITA</sequence>
<organism evidence="1 2">
    <name type="scientific">Morganella psychrotolerans</name>
    <dbReference type="NCBI Taxonomy" id="368603"/>
    <lineage>
        <taxon>Bacteria</taxon>
        <taxon>Pseudomonadati</taxon>
        <taxon>Pseudomonadota</taxon>
        <taxon>Gammaproteobacteria</taxon>
        <taxon>Enterobacterales</taxon>
        <taxon>Morganellaceae</taxon>
        <taxon>Morganella</taxon>
    </lineage>
</organism>
<reference evidence="2" key="1">
    <citation type="submission" date="2016-06" db="EMBL/GenBank/DDBJ databases">
        <authorList>
            <person name="Butler K."/>
        </authorList>
    </citation>
    <scope>NUCLEOTIDE SEQUENCE [LARGE SCALE GENOMIC DNA]</scope>
    <source>
        <strain evidence="2">GCSL-Mp20</strain>
    </source>
</reference>
<evidence type="ECO:0000313" key="2">
    <source>
        <dbReference type="Proteomes" id="UP000092377"/>
    </source>
</evidence>
<keyword evidence="2" id="KW-1185">Reference proteome</keyword>
<protein>
    <submittedName>
        <fullName evidence="1">Uncharacterized protein</fullName>
    </submittedName>
</protein>
<accession>A0A1B8HBD3</accession>
<evidence type="ECO:0000313" key="1">
    <source>
        <dbReference type="EMBL" id="OBU06375.1"/>
    </source>
</evidence>
<comment type="caution">
    <text evidence="1">The sequence shown here is derived from an EMBL/GenBank/DDBJ whole genome shotgun (WGS) entry which is preliminary data.</text>
</comment>
<proteinExistence type="predicted"/>
<name>A0A1B8HBD3_9GAMM</name>
<dbReference type="AlphaFoldDB" id="A0A1B8HBD3"/>
<dbReference type="Proteomes" id="UP000092377">
    <property type="component" value="Unassembled WGS sequence"/>
</dbReference>
<dbReference type="OrthoDB" id="9928808at2"/>
<gene>
    <name evidence="1" type="ORF">AYY18_07845</name>
</gene>